<comment type="caution">
    <text evidence="1">The sequence shown here is derived from an EMBL/GenBank/DDBJ whole genome shotgun (WGS) entry which is preliminary data.</text>
</comment>
<dbReference type="SUPFAM" id="SSF56954">
    <property type="entry name" value="Outer membrane efflux proteins (OEP)"/>
    <property type="match status" value="1"/>
</dbReference>
<protein>
    <submittedName>
        <fullName evidence="1">Uncharacterized protein</fullName>
    </submittedName>
</protein>
<reference evidence="1" key="1">
    <citation type="journal article" date="2014" name="Front. Microbiol.">
        <title>High frequency of phylogenetically diverse reductive dehalogenase-homologous genes in deep subseafloor sedimentary metagenomes.</title>
        <authorList>
            <person name="Kawai M."/>
            <person name="Futagami T."/>
            <person name="Toyoda A."/>
            <person name="Takaki Y."/>
            <person name="Nishi S."/>
            <person name="Hori S."/>
            <person name="Arai W."/>
            <person name="Tsubouchi T."/>
            <person name="Morono Y."/>
            <person name="Uchiyama I."/>
            <person name="Ito T."/>
            <person name="Fujiyama A."/>
            <person name="Inagaki F."/>
            <person name="Takami H."/>
        </authorList>
    </citation>
    <scope>NUCLEOTIDE SEQUENCE</scope>
    <source>
        <strain evidence="1">Expedition CK06-06</strain>
    </source>
</reference>
<sequence>MVFLFVTNYSLHGQTYTIEQIIQFAQENSPGAMRIKTSKENKYWQWKTYKSQYKPQLVLNATLPSYQNKNMPVTQDDGSIIFRNINQSQAYTGLSLEQNIGLTGGKLFLSSDLSRVG</sequence>
<accession>X1TPT7</accession>
<name>X1TPT7_9ZZZZ</name>
<gene>
    <name evidence="1" type="ORF">S12H4_34239</name>
</gene>
<proteinExistence type="predicted"/>
<dbReference type="AlphaFoldDB" id="X1TPT7"/>
<dbReference type="EMBL" id="BARW01020243">
    <property type="protein sequence ID" value="GAI89570.1"/>
    <property type="molecule type" value="Genomic_DNA"/>
</dbReference>
<organism evidence="1">
    <name type="scientific">marine sediment metagenome</name>
    <dbReference type="NCBI Taxonomy" id="412755"/>
    <lineage>
        <taxon>unclassified sequences</taxon>
        <taxon>metagenomes</taxon>
        <taxon>ecological metagenomes</taxon>
    </lineage>
</organism>
<evidence type="ECO:0000313" key="1">
    <source>
        <dbReference type="EMBL" id="GAI89570.1"/>
    </source>
</evidence>